<evidence type="ECO:0000313" key="2">
    <source>
        <dbReference type="EMBL" id="KAL2288592.1"/>
    </source>
</evidence>
<feature type="compositionally biased region" description="Basic and acidic residues" evidence="1">
    <location>
        <begin position="203"/>
        <end position="230"/>
    </location>
</feature>
<dbReference type="Proteomes" id="UP001600888">
    <property type="component" value="Unassembled WGS sequence"/>
</dbReference>
<gene>
    <name evidence="2" type="ORF">FJTKL_03951</name>
</gene>
<feature type="compositionally biased region" description="Basic and acidic residues" evidence="1">
    <location>
        <begin position="116"/>
        <end position="125"/>
    </location>
</feature>
<organism evidence="2 3">
    <name type="scientific">Diaporthe vaccinii</name>
    <dbReference type="NCBI Taxonomy" id="105482"/>
    <lineage>
        <taxon>Eukaryota</taxon>
        <taxon>Fungi</taxon>
        <taxon>Dikarya</taxon>
        <taxon>Ascomycota</taxon>
        <taxon>Pezizomycotina</taxon>
        <taxon>Sordariomycetes</taxon>
        <taxon>Sordariomycetidae</taxon>
        <taxon>Diaporthales</taxon>
        <taxon>Diaporthaceae</taxon>
        <taxon>Diaporthe</taxon>
        <taxon>Diaporthe eres species complex</taxon>
    </lineage>
</organism>
<name>A0ABR4F1M1_9PEZI</name>
<feature type="region of interest" description="Disordered" evidence="1">
    <location>
        <begin position="1"/>
        <end position="50"/>
    </location>
</feature>
<proteinExistence type="predicted"/>
<evidence type="ECO:0000256" key="1">
    <source>
        <dbReference type="SAM" id="MobiDB-lite"/>
    </source>
</evidence>
<reference evidence="2 3" key="1">
    <citation type="submission" date="2024-03" db="EMBL/GenBank/DDBJ databases">
        <title>A high-quality draft genome sequence of Diaporthe vaccinii, a causative agent of upright dieback and viscid rot disease in cranberry plants.</title>
        <authorList>
            <person name="Sarrasin M."/>
            <person name="Lang B.F."/>
            <person name="Burger G."/>
        </authorList>
    </citation>
    <scope>NUCLEOTIDE SEQUENCE [LARGE SCALE GENOMIC DNA]</scope>
    <source>
        <strain evidence="2 3">IS7</strain>
    </source>
</reference>
<protein>
    <submittedName>
        <fullName evidence="2">Uncharacterized protein</fullName>
    </submittedName>
</protein>
<feature type="region of interest" description="Disordered" evidence="1">
    <location>
        <begin position="111"/>
        <end position="130"/>
    </location>
</feature>
<comment type="caution">
    <text evidence="2">The sequence shown here is derived from an EMBL/GenBank/DDBJ whole genome shotgun (WGS) entry which is preliminary data.</text>
</comment>
<feature type="region of interest" description="Disordered" evidence="1">
    <location>
        <begin position="189"/>
        <end position="230"/>
    </location>
</feature>
<keyword evidence="3" id="KW-1185">Reference proteome</keyword>
<evidence type="ECO:0000313" key="3">
    <source>
        <dbReference type="Proteomes" id="UP001600888"/>
    </source>
</evidence>
<sequence>MAKPPPLYQVSGRASEVDRTPRTYATTQSGRDSYLERPPAVHDTSLDARSWSQQTEDALDAYREGDEKRRTVLDQTVRIGYEPTVGRGGSYKKSHGIEKKLEVAVTEYRLDSGNSDARDSSRELESNQLSEKSPSIYYATYFEAARLETDAEQTVGPSQNPPKNHRMTKMIVKEDIDFLTALLEGHDPPTATEETHTFVSNETEAHRHSQEIREREADRRRQEEAEAAKADTEFFMMLMHEK</sequence>
<accession>A0ABR4F1M1</accession>
<dbReference type="EMBL" id="JBAWTH010000016">
    <property type="protein sequence ID" value="KAL2288592.1"/>
    <property type="molecule type" value="Genomic_DNA"/>
</dbReference>